<dbReference type="RefSeq" id="WP_011518996.1">
    <property type="nucleotide sequence ID" value="NC_007974.2"/>
</dbReference>
<keyword evidence="3" id="KW-1185">Reference proteome</keyword>
<protein>
    <recommendedName>
        <fullName evidence="4">DUF892 family protein</fullName>
    </recommendedName>
</protein>
<reference evidence="3" key="1">
    <citation type="journal article" date="2010" name="PLoS ONE">
        <title>The complete genome sequence of Cupriavidus metallidurans strain CH34, a master survivalist in harsh and anthropogenic environments.</title>
        <authorList>
            <person name="Janssen P.J."/>
            <person name="Van Houdt R."/>
            <person name="Moors H."/>
            <person name="Monsieurs P."/>
            <person name="Morin N."/>
            <person name="Michaux A."/>
            <person name="Benotmane M.A."/>
            <person name="Leys N."/>
            <person name="Vallaeys T."/>
            <person name="Lapidus A."/>
            <person name="Monchy S."/>
            <person name="Medigue C."/>
            <person name="Taghavi S."/>
            <person name="McCorkle S."/>
            <person name="Dunn J."/>
            <person name="van der Lelie D."/>
            <person name="Mergeay M."/>
        </authorList>
    </citation>
    <scope>NUCLEOTIDE SEQUENCE [LARGE SCALE GENOMIC DNA]</scope>
    <source>
        <strain evidence="3">ATCC 43123 / DSM 2839 / NBRC 102507 / CH34</strain>
    </source>
</reference>
<geneLocation type="plasmid" evidence="2 3">
    <name>megaplasmid</name>
</geneLocation>
<evidence type="ECO:0000313" key="2">
    <source>
        <dbReference type="EMBL" id="ABF11405.1"/>
    </source>
</evidence>
<keyword evidence="2" id="KW-0614">Plasmid</keyword>
<feature type="compositionally biased region" description="Basic and acidic residues" evidence="1">
    <location>
        <begin position="136"/>
        <end position="147"/>
    </location>
</feature>
<organism evidence="2 3">
    <name type="scientific">Cupriavidus metallidurans (strain ATCC 43123 / DSM 2839 / NBRC 102507 / CH34)</name>
    <name type="common">Ralstonia metallidurans</name>
    <dbReference type="NCBI Taxonomy" id="266264"/>
    <lineage>
        <taxon>Bacteria</taxon>
        <taxon>Pseudomonadati</taxon>
        <taxon>Pseudomonadota</taxon>
        <taxon>Betaproteobacteria</taxon>
        <taxon>Burkholderiales</taxon>
        <taxon>Burkholderiaceae</taxon>
        <taxon>Cupriavidus</taxon>
    </lineage>
</organism>
<gene>
    <name evidence="2" type="ordered locus">Rmet_4540</name>
</gene>
<dbReference type="KEGG" id="rme:Rmet_4540"/>
<proteinExistence type="predicted"/>
<evidence type="ECO:0008006" key="4">
    <source>
        <dbReference type="Google" id="ProtNLM"/>
    </source>
</evidence>
<dbReference type="Proteomes" id="UP000002429">
    <property type="component" value="Plasmid megaplasmid"/>
</dbReference>
<sequence length="155" mass="16901">MEALTTALARLSLRARRCAESLAAVAAVATEPQWRAELAHRANLQHCAAAELAARAGIPDEDADDPPVSLREIPPFLAGKQGLIDFAAQQAARAAAAYGDLLREPLDDVELRLLLAHYYRGATELQRLLEQRAMDDVERSHGDERAAHATPPLHR</sequence>
<evidence type="ECO:0000313" key="3">
    <source>
        <dbReference type="Proteomes" id="UP000002429"/>
    </source>
</evidence>
<name>Q1LEM1_CUPMC</name>
<accession>Q1LEM1</accession>
<dbReference type="EMBL" id="CP000353">
    <property type="protein sequence ID" value="ABF11405.1"/>
    <property type="molecule type" value="Genomic_DNA"/>
</dbReference>
<dbReference type="HOGENOM" id="CLU_1694041_0_0_4"/>
<feature type="region of interest" description="Disordered" evidence="1">
    <location>
        <begin position="136"/>
        <end position="155"/>
    </location>
</feature>
<dbReference type="AlphaFoldDB" id="Q1LEM1"/>
<evidence type="ECO:0000256" key="1">
    <source>
        <dbReference type="SAM" id="MobiDB-lite"/>
    </source>
</evidence>